<feature type="non-terminal residue" evidence="3">
    <location>
        <position position="58"/>
    </location>
</feature>
<reference evidence="3" key="1">
    <citation type="submission" date="2020-04" db="EMBL/GenBank/DDBJ databases">
        <authorList>
            <person name="Zhang T."/>
        </authorList>
    </citation>
    <scope>NUCLEOTIDE SEQUENCE</scope>
    <source>
        <strain evidence="3">HKST-UBA11</strain>
    </source>
</reference>
<organism evidence="3 4">
    <name type="scientific">Candidatus Dojkabacteria bacterium</name>
    <dbReference type="NCBI Taxonomy" id="2099670"/>
    <lineage>
        <taxon>Bacteria</taxon>
        <taxon>Candidatus Dojkabacteria</taxon>
    </lineage>
</organism>
<sequence length="58" mass="6635">MFQKQCQSCGMPIEKGEKSGTESNGEKSTEYCHFCYESGEFKDPNMTLEDMKKVLDET</sequence>
<evidence type="ECO:0000313" key="4">
    <source>
        <dbReference type="Proteomes" id="UP000754563"/>
    </source>
</evidence>
<feature type="domain" description="Putative zinc ribbon" evidence="2">
    <location>
        <begin position="6"/>
        <end position="55"/>
    </location>
</feature>
<protein>
    <submittedName>
        <fullName evidence="3">Zinc ribbon domain-containing protein</fullName>
    </submittedName>
</protein>
<comment type="caution">
    <text evidence="3">The sequence shown here is derived from an EMBL/GenBank/DDBJ whole genome shotgun (WGS) entry which is preliminary data.</text>
</comment>
<dbReference type="EMBL" id="JAGQLH010000097">
    <property type="protein sequence ID" value="MCA9386203.1"/>
    <property type="molecule type" value="Genomic_DNA"/>
</dbReference>
<dbReference type="Proteomes" id="UP000754563">
    <property type="component" value="Unassembled WGS sequence"/>
</dbReference>
<dbReference type="Pfam" id="PF12674">
    <property type="entry name" value="Zn_ribbon_2"/>
    <property type="match status" value="1"/>
</dbReference>
<proteinExistence type="predicted"/>
<dbReference type="InterPro" id="IPR025868">
    <property type="entry name" value="Zn_ribbon_dom_put"/>
</dbReference>
<feature type="compositionally biased region" description="Basic and acidic residues" evidence="1">
    <location>
        <begin position="14"/>
        <end position="27"/>
    </location>
</feature>
<reference evidence="3" key="2">
    <citation type="journal article" date="2021" name="Microbiome">
        <title>Successional dynamics and alternative stable states in a saline activated sludge microbial community over 9 years.</title>
        <authorList>
            <person name="Wang Y."/>
            <person name="Ye J."/>
            <person name="Ju F."/>
            <person name="Liu L."/>
            <person name="Boyd J.A."/>
            <person name="Deng Y."/>
            <person name="Parks D.H."/>
            <person name="Jiang X."/>
            <person name="Yin X."/>
            <person name="Woodcroft B.J."/>
            <person name="Tyson G.W."/>
            <person name="Hugenholtz P."/>
            <person name="Polz M.F."/>
            <person name="Zhang T."/>
        </authorList>
    </citation>
    <scope>NUCLEOTIDE SEQUENCE</scope>
    <source>
        <strain evidence="3">HKST-UBA11</strain>
    </source>
</reference>
<name>A0A955RLD4_9BACT</name>
<evidence type="ECO:0000256" key="1">
    <source>
        <dbReference type="SAM" id="MobiDB-lite"/>
    </source>
</evidence>
<evidence type="ECO:0000259" key="2">
    <source>
        <dbReference type="Pfam" id="PF12674"/>
    </source>
</evidence>
<feature type="region of interest" description="Disordered" evidence="1">
    <location>
        <begin position="1"/>
        <end position="27"/>
    </location>
</feature>
<accession>A0A955RLD4</accession>
<gene>
    <name evidence="3" type="ORF">KC717_06165</name>
</gene>
<dbReference type="AlphaFoldDB" id="A0A955RLD4"/>
<evidence type="ECO:0000313" key="3">
    <source>
        <dbReference type="EMBL" id="MCA9386203.1"/>
    </source>
</evidence>